<feature type="transmembrane region" description="Helical" evidence="2">
    <location>
        <begin position="444"/>
        <end position="464"/>
    </location>
</feature>
<dbReference type="SUPFAM" id="SSF48208">
    <property type="entry name" value="Six-hairpin glycosidases"/>
    <property type="match status" value="1"/>
</dbReference>
<evidence type="ECO:0000256" key="2">
    <source>
        <dbReference type="SAM" id="Phobius"/>
    </source>
</evidence>
<dbReference type="Proteomes" id="UP000620124">
    <property type="component" value="Unassembled WGS sequence"/>
</dbReference>
<dbReference type="Gene3D" id="1.50.10.20">
    <property type="match status" value="1"/>
</dbReference>
<dbReference type="InterPro" id="IPR005198">
    <property type="entry name" value="Glyco_hydro_76"/>
</dbReference>
<keyword evidence="4" id="KW-0378">Hydrolase</keyword>
<feature type="chain" id="PRO_5034108084" evidence="3">
    <location>
        <begin position="26"/>
        <end position="574"/>
    </location>
</feature>
<keyword evidence="2" id="KW-0472">Membrane</keyword>
<keyword evidence="2" id="KW-0812">Transmembrane</keyword>
<gene>
    <name evidence="4" type="ORF">MVEN_00180700</name>
</gene>
<keyword evidence="3" id="KW-0732">Signal</keyword>
<feature type="signal peptide" evidence="3">
    <location>
        <begin position="1"/>
        <end position="25"/>
    </location>
</feature>
<organism evidence="4 5">
    <name type="scientific">Mycena venus</name>
    <dbReference type="NCBI Taxonomy" id="2733690"/>
    <lineage>
        <taxon>Eukaryota</taxon>
        <taxon>Fungi</taxon>
        <taxon>Dikarya</taxon>
        <taxon>Basidiomycota</taxon>
        <taxon>Agaricomycotina</taxon>
        <taxon>Agaricomycetes</taxon>
        <taxon>Agaricomycetidae</taxon>
        <taxon>Agaricales</taxon>
        <taxon>Marasmiineae</taxon>
        <taxon>Mycenaceae</taxon>
        <taxon>Mycena</taxon>
    </lineage>
</organism>
<accession>A0A8H6YY16</accession>
<dbReference type="GO" id="GO:0005975">
    <property type="term" value="P:carbohydrate metabolic process"/>
    <property type="evidence" value="ECO:0007669"/>
    <property type="project" value="InterPro"/>
</dbReference>
<feature type="region of interest" description="Disordered" evidence="1">
    <location>
        <begin position="498"/>
        <end position="535"/>
    </location>
</feature>
<dbReference type="GO" id="GO:0016787">
    <property type="term" value="F:hydrolase activity"/>
    <property type="evidence" value="ECO:0007669"/>
    <property type="project" value="UniProtKB-KW"/>
</dbReference>
<dbReference type="EMBL" id="JACAZI010000002">
    <property type="protein sequence ID" value="KAF7368573.1"/>
    <property type="molecule type" value="Genomic_DNA"/>
</dbReference>
<evidence type="ECO:0000256" key="3">
    <source>
        <dbReference type="SAM" id="SignalP"/>
    </source>
</evidence>
<sequence length="574" mass="61635">MAYLPGYMESFLFFIGLLLLTAIHGASQVASPSWRKSNITTSRAERVRLASAALDISLNRLGGDGQFPDDPFAATGNLYSQLALFDLATNQTNFVSNAVIQGFDRTGESLTFGHAAAKAYIAYKKPIFLQYAIQSWWNGRKWTLSVQDIAAGKFAGKSFPLTKACQNASMVGGTWVDIYCLSVVPRHSHVDSAQFDNDSGDSKLEGYATGYFMGLSALLAEITSDPVYLQAATESANFIRAHLYDVRNIVQPDISASTKDSPCEVFTDTTPFESGLMIESLSVLSSITNDTSWQKLLDDLLTAAIPNFTWQGEDGIVAVHGQTGDVNLLQGLGAAYSRNTTSAAMHQYIGDYIAVQFNAVVDLATVNGTNIYSGSWTGPPSPDFSGNNQTMALAALISAISVDGNSVVSAAPPTASPPPCGEFIVVGRGRSGSPQRKSEHLTPIVGGALGGIVAVLLLFALWYLRKRGSRSRKNPTDPPINPFPVQETSTVVFSKGEQYGDQRNGSHRGAGQDHSAVDASSPINPSAPADSYLEDGRVEIPADELVTVLNQWLQNRQRNLWEAPPEYPATDASP</sequence>
<comment type="caution">
    <text evidence="4">The sequence shown here is derived from an EMBL/GenBank/DDBJ whole genome shotgun (WGS) entry which is preliminary data.</text>
</comment>
<proteinExistence type="predicted"/>
<dbReference type="InterPro" id="IPR008928">
    <property type="entry name" value="6-hairpin_glycosidase_sf"/>
</dbReference>
<keyword evidence="5" id="KW-1185">Reference proteome</keyword>
<reference evidence="4" key="1">
    <citation type="submission" date="2020-05" db="EMBL/GenBank/DDBJ databases">
        <title>Mycena genomes resolve the evolution of fungal bioluminescence.</title>
        <authorList>
            <person name="Tsai I.J."/>
        </authorList>
    </citation>
    <scope>NUCLEOTIDE SEQUENCE</scope>
    <source>
        <strain evidence="4">CCC161011</strain>
    </source>
</reference>
<dbReference type="OrthoDB" id="3068171at2759"/>
<protein>
    <submittedName>
        <fullName evidence="4">Glycoside hydrolase family 76 protein</fullName>
    </submittedName>
</protein>
<dbReference type="AlphaFoldDB" id="A0A8H6YY16"/>
<evidence type="ECO:0000313" key="5">
    <source>
        <dbReference type="Proteomes" id="UP000620124"/>
    </source>
</evidence>
<evidence type="ECO:0000313" key="4">
    <source>
        <dbReference type="EMBL" id="KAF7368573.1"/>
    </source>
</evidence>
<dbReference type="Pfam" id="PF03663">
    <property type="entry name" value="Glyco_hydro_76"/>
    <property type="match status" value="1"/>
</dbReference>
<keyword evidence="2" id="KW-1133">Transmembrane helix</keyword>
<name>A0A8H6YY16_9AGAR</name>
<evidence type="ECO:0000256" key="1">
    <source>
        <dbReference type="SAM" id="MobiDB-lite"/>
    </source>
</evidence>